<gene>
    <name evidence="1" type="ORF">EYM_00980</name>
</gene>
<dbReference type="EMBL" id="CP006867">
    <property type="protein sequence ID" value="ALU12162.1"/>
    <property type="molecule type" value="Genomic_DNA"/>
</dbReference>
<dbReference type="AlphaFoldDB" id="A0A0U2VDN1"/>
<dbReference type="RefSeq" id="WP_075049259.1">
    <property type="nucleotide sequence ID" value="NZ_CP006867.1"/>
</dbReference>
<accession>A0A0U2VDN1</accession>
<dbReference type="Proteomes" id="UP000060778">
    <property type="component" value="Chromosome"/>
</dbReference>
<dbReference type="KEGG" id="iis:EYM_00980"/>
<protein>
    <recommendedName>
        <fullName evidence="3">PIN domain-containing protein</fullName>
    </recommendedName>
</protein>
<sequence length="161" mass="18506">MFDTSALFKILLKSPQCIVELAKFCDREECWVSRGSVDEMVNEVVEKMVNWMFGKAKGDSGMEKFKRLCINAITNSVQFLLVARVGEGEAPRDEISEDIERKLRLRDENDLHLLRLAFEKSPCTLVSDDKDLLDLSDELKRKGIEVKTTDEFLRRVCRGTD</sequence>
<proteinExistence type="predicted"/>
<dbReference type="GeneID" id="30679613"/>
<dbReference type="STRING" id="940295.EYM_00980"/>
<evidence type="ECO:0000313" key="2">
    <source>
        <dbReference type="Proteomes" id="UP000060778"/>
    </source>
</evidence>
<reference evidence="1 2" key="1">
    <citation type="submission" date="2013-11" db="EMBL/GenBank/DDBJ databases">
        <title>Comparative genomics of Ignicoccus.</title>
        <authorList>
            <person name="Podar M."/>
        </authorList>
    </citation>
    <scope>NUCLEOTIDE SEQUENCE [LARGE SCALE GENOMIC DNA]</scope>
    <source>
        <strain evidence="1 2">DSM 13165</strain>
    </source>
</reference>
<organism evidence="1 2">
    <name type="scientific">Ignicoccus islandicus DSM 13165</name>
    <dbReference type="NCBI Taxonomy" id="940295"/>
    <lineage>
        <taxon>Archaea</taxon>
        <taxon>Thermoproteota</taxon>
        <taxon>Thermoprotei</taxon>
        <taxon>Desulfurococcales</taxon>
        <taxon>Desulfurococcaceae</taxon>
        <taxon>Ignicoccus</taxon>
    </lineage>
</organism>
<keyword evidence="2" id="KW-1185">Reference proteome</keyword>
<evidence type="ECO:0008006" key="3">
    <source>
        <dbReference type="Google" id="ProtNLM"/>
    </source>
</evidence>
<evidence type="ECO:0000313" key="1">
    <source>
        <dbReference type="EMBL" id="ALU12162.1"/>
    </source>
</evidence>
<name>A0A0U2VDN1_9CREN</name>